<name>A0ABR8N978_9ACTN</name>
<reference evidence="1 2" key="1">
    <citation type="submission" date="2020-09" db="EMBL/GenBank/DDBJ databases">
        <title>novel species in genus Nocardioides.</title>
        <authorList>
            <person name="Zhang G."/>
        </authorList>
    </citation>
    <scope>NUCLEOTIDE SEQUENCE [LARGE SCALE GENOMIC DNA]</scope>
    <source>
        <strain evidence="1 2">KCTC 39551</strain>
    </source>
</reference>
<dbReference type="RefSeq" id="WP_191194439.1">
    <property type="nucleotide sequence ID" value="NZ_JACXYZ010000001.1"/>
</dbReference>
<dbReference type="EMBL" id="JACXYZ010000001">
    <property type="protein sequence ID" value="MBD3924701.1"/>
    <property type="molecule type" value="Genomic_DNA"/>
</dbReference>
<sequence>MTGQAAPVIVAASHNPWLSQGDIFSSVLIVRAGVSQAVATQGIARGPALLISHGCAIDKKTNSGRSKLEYLSFLPLQSVAELEEQSAGNLRRSAVDPTLRPFEAFYLGEVPSVGESYVMLTQPFTLPADFFRPELQPFTAEDTGDAEDTRPVPAMGDTRVGQLTEDAVGVFSRKWAIQWTRRDIVLDDEA</sequence>
<dbReference type="Proteomes" id="UP000618818">
    <property type="component" value="Unassembled WGS sequence"/>
</dbReference>
<evidence type="ECO:0000313" key="2">
    <source>
        <dbReference type="Proteomes" id="UP000618818"/>
    </source>
</evidence>
<proteinExistence type="predicted"/>
<comment type="caution">
    <text evidence="1">The sequence shown here is derived from an EMBL/GenBank/DDBJ whole genome shotgun (WGS) entry which is preliminary data.</text>
</comment>
<evidence type="ECO:0000313" key="1">
    <source>
        <dbReference type="EMBL" id="MBD3924701.1"/>
    </source>
</evidence>
<gene>
    <name evidence="1" type="ORF">IEZ26_08725</name>
</gene>
<protein>
    <submittedName>
        <fullName evidence="1">Uncharacterized protein</fullName>
    </submittedName>
</protein>
<organism evidence="1 2">
    <name type="scientific">Nocardioides cavernae</name>
    <dbReference type="NCBI Taxonomy" id="1921566"/>
    <lineage>
        <taxon>Bacteria</taxon>
        <taxon>Bacillati</taxon>
        <taxon>Actinomycetota</taxon>
        <taxon>Actinomycetes</taxon>
        <taxon>Propionibacteriales</taxon>
        <taxon>Nocardioidaceae</taxon>
        <taxon>Nocardioides</taxon>
    </lineage>
</organism>
<keyword evidence="2" id="KW-1185">Reference proteome</keyword>
<accession>A0ABR8N978</accession>